<protein>
    <submittedName>
        <fullName evidence="1">Uncharacterized protein</fullName>
    </submittedName>
</protein>
<reference evidence="1 2" key="1">
    <citation type="submission" date="2020-08" db="EMBL/GenBank/DDBJ databases">
        <title>Sequencing the genomes of 1000 actinobacteria strains.</title>
        <authorList>
            <person name="Klenk H.-P."/>
        </authorList>
    </citation>
    <scope>NUCLEOTIDE SEQUENCE [LARGE SCALE GENOMIC DNA]</scope>
    <source>
        <strain evidence="1 2">DSM 102030</strain>
    </source>
</reference>
<dbReference type="RefSeq" id="WP_184578609.1">
    <property type="nucleotide sequence ID" value="NZ_JACHJT010000001.1"/>
</dbReference>
<comment type="caution">
    <text evidence="1">The sequence shown here is derived from an EMBL/GenBank/DDBJ whole genome shotgun (WGS) entry which is preliminary data.</text>
</comment>
<dbReference type="Proteomes" id="UP000523007">
    <property type="component" value="Unassembled WGS sequence"/>
</dbReference>
<dbReference type="AlphaFoldDB" id="A0A7W7RH12"/>
<organism evidence="1 2">
    <name type="scientific">Lipingzhangella halophila</name>
    <dbReference type="NCBI Taxonomy" id="1783352"/>
    <lineage>
        <taxon>Bacteria</taxon>
        <taxon>Bacillati</taxon>
        <taxon>Actinomycetota</taxon>
        <taxon>Actinomycetes</taxon>
        <taxon>Streptosporangiales</taxon>
        <taxon>Nocardiopsidaceae</taxon>
        <taxon>Lipingzhangella</taxon>
    </lineage>
</organism>
<proteinExistence type="predicted"/>
<keyword evidence="2" id="KW-1185">Reference proteome</keyword>
<name>A0A7W7RH12_9ACTN</name>
<evidence type="ECO:0000313" key="2">
    <source>
        <dbReference type="Proteomes" id="UP000523007"/>
    </source>
</evidence>
<accession>A0A7W7RH12</accession>
<sequence>MTRPTPPEEPDTVLTRAITVARNDPDARWRAVIPLLRGAATTADIVAPLMRAGEAPPGHQAWLLRTAYTIAYTLTGEEPSHE</sequence>
<evidence type="ECO:0000313" key="1">
    <source>
        <dbReference type="EMBL" id="MBB4931825.1"/>
    </source>
</evidence>
<dbReference type="EMBL" id="JACHJT010000001">
    <property type="protein sequence ID" value="MBB4931825.1"/>
    <property type="molecule type" value="Genomic_DNA"/>
</dbReference>
<gene>
    <name evidence="1" type="ORF">F4561_002645</name>
</gene>